<dbReference type="GO" id="GO:0005829">
    <property type="term" value="C:cytosol"/>
    <property type="evidence" value="ECO:0007669"/>
    <property type="project" value="TreeGrafter"/>
</dbReference>
<dbReference type="InterPro" id="IPR039420">
    <property type="entry name" value="WalR-like"/>
</dbReference>
<name>A0A1E5E261_9VIBR</name>
<gene>
    <name evidence="6" type="ORF">A1QC_01125</name>
</gene>
<dbReference type="Pfam" id="PF00072">
    <property type="entry name" value="Response_reg"/>
    <property type="match status" value="1"/>
</dbReference>
<dbReference type="SUPFAM" id="SSF46894">
    <property type="entry name" value="C-terminal effector domain of the bipartite response regulators"/>
    <property type="match status" value="1"/>
</dbReference>
<dbReference type="Proteomes" id="UP000094070">
    <property type="component" value="Unassembled WGS sequence"/>
</dbReference>
<dbReference type="SMART" id="SM00862">
    <property type="entry name" value="Trans_reg_C"/>
    <property type="match status" value="1"/>
</dbReference>
<dbReference type="Gene3D" id="3.40.50.2300">
    <property type="match status" value="1"/>
</dbReference>
<dbReference type="InterPro" id="IPR016032">
    <property type="entry name" value="Sig_transdc_resp-reg_C-effctor"/>
</dbReference>
<evidence type="ECO:0000256" key="2">
    <source>
        <dbReference type="PROSITE-ProRule" id="PRU00169"/>
    </source>
</evidence>
<dbReference type="InterPro" id="IPR001789">
    <property type="entry name" value="Sig_transdc_resp-reg_receiver"/>
</dbReference>
<evidence type="ECO:0000313" key="7">
    <source>
        <dbReference type="Proteomes" id="UP000094070"/>
    </source>
</evidence>
<dbReference type="Gene3D" id="6.10.250.690">
    <property type="match status" value="1"/>
</dbReference>
<keyword evidence="1 3" id="KW-0238">DNA-binding</keyword>
<organism evidence="6 7">
    <name type="scientific">Vibrio rumoiensis 1S-45</name>
    <dbReference type="NCBI Taxonomy" id="1188252"/>
    <lineage>
        <taxon>Bacteria</taxon>
        <taxon>Pseudomonadati</taxon>
        <taxon>Pseudomonadota</taxon>
        <taxon>Gammaproteobacteria</taxon>
        <taxon>Vibrionales</taxon>
        <taxon>Vibrionaceae</taxon>
        <taxon>Vibrio</taxon>
    </lineage>
</organism>
<dbReference type="Pfam" id="PF00486">
    <property type="entry name" value="Trans_reg_C"/>
    <property type="match status" value="1"/>
</dbReference>
<feature type="DNA-binding region" description="OmpR/PhoB-type" evidence="3">
    <location>
        <begin position="125"/>
        <end position="223"/>
    </location>
</feature>
<dbReference type="SMART" id="SM00448">
    <property type="entry name" value="REC"/>
    <property type="match status" value="1"/>
</dbReference>
<reference evidence="6 7" key="1">
    <citation type="journal article" date="2012" name="Science">
        <title>Ecological populations of bacteria act as socially cohesive units of antibiotic production and resistance.</title>
        <authorList>
            <person name="Cordero O.X."/>
            <person name="Wildschutte H."/>
            <person name="Kirkup B."/>
            <person name="Proehl S."/>
            <person name="Ngo L."/>
            <person name="Hussain F."/>
            <person name="Le Roux F."/>
            <person name="Mincer T."/>
            <person name="Polz M.F."/>
        </authorList>
    </citation>
    <scope>NUCLEOTIDE SEQUENCE [LARGE SCALE GENOMIC DNA]</scope>
    <source>
        <strain evidence="6 7">1S-45</strain>
    </source>
</reference>
<accession>A0A1E5E261</accession>
<evidence type="ECO:0000313" key="6">
    <source>
        <dbReference type="EMBL" id="OEF25515.1"/>
    </source>
</evidence>
<dbReference type="InterPro" id="IPR001867">
    <property type="entry name" value="OmpR/PhoB-type_DNA-bd"/>
</dbReference>
<dbReference type="GO" id="GO:0000156">
    <property type="term" value="F:phosphorelay response regulator activity"/>
    <property type="evidence" value="ECO:0007669"/>
    <property type="project" value="TreeGrafter"/>
</dbReference>
<keyword evidence="2" id="KW-0597">Phosphoprotein</keyword>
<feature type="domain" description="OmpR/PhoB-type" evidence="5">
    <location>
        <begin position="125"/>
        <end position="223"/>
    </location>
</feature>
<dbReference type="InterPro" id="IPR036388">
    <property type="entry name" value="WH-like_DNA-bd_sf"/>
</dbReference>
<proteinExistence type="predicted"/>
<dbReference type="PROSITE" id="PS50110">
    <property type="entry name" value="RESPONSE_REGULATORY"/>
    <property type="match status" value="1"/>
</dbReference>
<evidence type="ECO:0000259" key="5">
    <source>
        <dbReference type="PROSITE" id="PS51755"/>
    </source>
</evidence>
<dbReference type="eggNOG" id="COG0745">
    <property type="taxonomic scope" value="Bacteria"/>
</dbReference>
<sequence>MKLLIIEDSEPLRRGIVVGLNNLGFTLDETGDGSMGLSMALSNQYDLIILDLMLPNVDGMSILRTIRMQALETKVLILSAKTLPQDKIDGLMQGADDYLTKPFSFEELHARILAILRRGQMTKIDNRHQAAGFCLDLETKRFTYLDQEIELTRNEFKIIECLFAAKGRVVNVEMISEAVVGTFDYLSKNTIESHLSSVRKKSREKGGTLPIKNKRGFGYYVDEPVEG</sequence>
<dbReference type="InterPro" id="IPR011006">
    <property type="entry name" value="CheY-like_superfamily"/>
</dbReference>
<evidence type="ECO:0000256" key="1">
    <source>
        <dbReference type="ARBA" id="ARBA00023125"/>
    </source>
</evidence>
<feature type="modified residue" description="4-aspartylphosphate" evidence="2">
    <location>
        <position position="51"/>
    </location>
</feature>
<dbReference type="PANTHER" id="PTHR48111:SF56">
    <property type="entry name" value="TETRATHIONATE RESPONSE REGULATORY PROTEIN TTRR"/>
    <property type="match status" value="1"/>
</dbReference>
<evidence type="ECO:0000256" key="3">
    <source>
        <dbReference type="PROSITE-ProRule" id="PRU01091"/>
    </source>
</evidence>
<dbReference type="OrthoDB" id="4127888at2"/>
<dbReference type="RefSeq" id="WP_017024612.1">
    <property type="nucleotide sequence ID" value="NZ_AJYK02000061.1"/>
</dbReference>
<dbReference type="AlphaFoldDB" id="A0A1E5E261"/>
<dbReference type="SUPFAM" id="SSF52172">
    <property type="entry name" value="CheY-like"/>
    <property type="match status" value="1"/>
</dbReference>
<protein>
    <submittedName>
        <fullName evidence="6">Two-component system response regulator</fullName>
    </submittedName>
</protein>
<dbReference type="GO" id="GO:0032993">
    <property type="term" value="C:protein-DNA complex"/>
    <property type="evidence" value="ECO:0007669"/>
    <property type="project" value="TreeGrafter"/>
</dbReference>
<dbReference type="EMBL" id="AJYK02000061">
    <property type="protein sequence ID" value="OEF25515.1"/>
    <property type="molecule type" value="Genomic_DNA"/>
</dbReference>
<keyword evidence="7" id="KW-1185">Reference proteome</keyword>
<feature type="domain" description="Response regulatory" evidence="4">
    <location>
        <begin position="2"/>
        <end position="116"/>
    </location>
</feature>
<dbReference type="CDD" id="cd00383">
    <property type="entry name" value="trans_reg_C"/>
    <property type="match status" value="1"/>
</dbReference>
<dbReference type="GO" id="GO:0000976">
    <property type="term" value="F:transcription cis-regulatory region binding"/>
    <property type="evidence" value="ECO:0007669"/>
    <property type="project" value="TreeGrafter"/>
</dbReference>
<evidence type="ECO:0000259" key="4">
    <source>
        <dbReference type="PROSITE" id="PS50110"/>
    </source>
</evidence>
<dbReference type="Gene3D" id="1.10.10.10">
    <property type="entry name" value="Winged helix-like DNA-binding domain superfamily/Winged helix DNA-binding domain"/>
    <property type="match status" value="1"/>
</dbReference>
<dbReference type="STRING" id="1188252.A1QC_01125"/>
<dbReference type="PANTHER" id="PTHR48111">
    <property type="entry name" value="REGULATOR OF RPOS"/>
    <property type="match status" value="1"/>
</dbReference>
<comment type="caution">
    <text evidence="6">The sequence shown here is derived from an EMBL/GenBank/DDBJ whole genome shotgun (WGS) entry which is preliminary data.</text>
</comment>
<dbReference type="GO" id="GO:0006355">
    <property type="term" value="P:regulation of DNA-templated transcription"/>
    <property type="evidence" value="ECO:0007669"/>
    <property type="project" value="InterPro"/>
</dbReference>
<dbReference type="PROSITE" id="PS51755">
    <property type="entry name" value="OMPR_PHOB"/>
    <property type="match status" value="1"/>
</dbReference>